<dbReference type="InterPro" id="IPR011701">
    <property type="entry name" value="MFS"/>
</dbReference>
<dbReference type="AlphaFoldDB" id="A0A101NQM8"/>
<dbReference type="EMBL" id="LMWL01000010">
    <property type="protein sequence ID" value="KUM97411.1"/>
    <property type="molecule type" value="Genomic_DNA"/>
</dbReference>
<feature type="transmembrane region" description="Helical" evidence="1">
    <location>
        <begin position="20"/>
        <end position="42"/>
    </location>
</feature>
<dbReference type="SUPFAM" id="SSF103473">
    <property type="entry name" value="MFS general substrate transporter"/>
    <property type="match status" value="1"/>
</dbReference>
<dbReference type="InterPro" id="IPR036259">
    <property type="entry name" value="MFS_trans_sf"/>
</dbReference>
<keyword evidence="1" id="KW-0812">Transmembrane</keyword>
<dbReference type="STRING" id="67285.AQI88_07415"/>
<feature type="transmembrane region" description="Helical" evidence="1">
    <location>
        <begin position="143"/>
        <end position="168"/>
    </location>
</feature>
<feature type="transmembrane region" description="Helical" evidence="1">
    <location>
        <begin position="174"/>
        <end position="194"/>
    </location>
</feature>
<dbReference type="Proteomes" id="UP000054241">
    <property type="component" value="Unassembled WGS sequence"/>
</dbReference>
<name>A0A101NQM8_9ACTN</name>
<dbReference type="OrthoDB" id="4229605at2"/>
<feature type="transmembrane region" description="Helical" evidence="1">
    <location>
        <begin position="260"/>
        <end position="277"/>
    </location>
</feature>
<sequence length="414" mass="41958">MTGMPRRFLRLLTRPHIAGLAWWSVVSRLPVYLMSLAMVLVVREQGGGYPQAGLVSALYTAGMALGSPLVARRVDRAGRRPVLLATGGTYPAALILLVWATVPADPAQLVLAVLAGASLPPANACMRSLWARLPLEEDERATAYLWEALLTELLVIGTPVMLAALMFAASVGSALTAVAVLGGIGAVGLALTPLPPEVTEPDRAAAESGGPPGGLLGPLRNRALLGLLAVMAASAVPIGLMTLAIPAFVDAHGTAGRTGFVYACWGIGSAVGALWLGDSQTERPVHRRFPWLVLAFAAGTALPLLAGSEITLGLALAVGGAPIALVSAAEMTLVSTLADGRLLTEAFTWASLSTVLGEAVGQQTGGLLADPLGPHGVFAVAVGTALLTALGAFGCRGLFARTTAAPATAGTGGG</sequence>
<gene>
    <name evidence="2" type="ORF">AQI88_07415</name>
</gene>
<dbReference type="PANTHER" id="PTHR23542">
    <property type="match status" value="1"/>
</dbReference>
<organism evidence="2 3">
    <name type="scientific">Streptomyces cellostaticus</name>
    <dbReference type="NCBI Taxonomy" id="67285"/>
    <lineage>
        <taxon>Bacteria</taxon>
        <taxon>Bacillati</taxon>
        <taxon>Actinomycetota</taxon>
        <taxon>Actinomycetes</taxon>
        <taxon>Kitasatosporales</taxon>
        <taxon>Streptomycetaceae</taxon>
        <taxon>Streptomyces</taxon>
    </lineage>
</organism>
<evidence type="ECO:0000256" key="1">
    <source>
        <dbReference type="SAM" id="Phobius"/>
    </source>
</evidence>
<keyword evidence="1" id="KW-1133">Transmembrane helix</keyword>
<dbReference type="Pfam" id="PF07690">
    <property type="entry name" value="MFS_1"/>
    <property type="match status" value="1"/>
</dbReference>
<feature type="transmembrane region" description="Helical" evidence="1">
    <location>
        <begin position="48"/>
        <end position="70"/>
    </location>
</feature>
<feature type="transmembrane region" description="Helical" evidence="1">
    <location>
        <begin position="377"/>
        <end position="399"/>
    </location>
</feature>
<dbReference type="Gene3D" id="1.20.1250.20">
    <property type="entry name" value="MFS general substrate transporter like domains"/>
    <property type="match status" value="1"/>
</dbReference>
<proteinExistence type="predicted"/>
<accession>A0A101NQM8</accession>
<dbReference type="PANTHER" id="PTHR23542:SF1">
    <property type="entry name" value="MAJOR FACILITATOR SUPERFAMILY (MFS) PROFILE DOMAIN-CONTAINING PROTEIN"/>
    <property type="match status" value="1"/>
</dbReference>
<feature type="transmembrane region" description="Helical" evidence="1">
    <location>
        <begin position="289"/>
        <end position="306"/>
    </location>
</feature>
<feature type="transmembrane region" description="Helical" evidence="1">
    <location>
        <begin position="82"/>
        <end position="102"/>
    </location>
</feature>
<feature type="transmembrane region" description="Helical" evidence="1">
    <location>
        <begin position="224"/>
        <end position="248"/>
    </location>
</feature>
<keyword evidence="3" id="KW-1185">Reference proteome</keyword>
<protein>
    <submittedName>
        <fullName evidence="2">MFS transporter</fullName>
    </submittedName>
</protein>
<dbReference type="GO" id="GO:0022857">
    <property type="term" value="F:transmembrane transporter activity"/>
    <property type="evidence" value="ECO:0007669"/>
    <property type="project" value="InterPro"/>
</dbReference>
<evidence type="ECO:0000313" key="3">
    <source>
        <dbReference type="Proteomes" id="UP000054241"/>
    </source>
</evidence>
<comment type="caution">
    <text evidence="2">The sequence shown here is derived from an EMBL/GenBank/DDBJ whole genome shotgun (WGS) entry which is preliminary data.</text>
</comment>
<keyword evidence="1" id="KW-0472">Membrane</keyword>
<evidence type="ECO:0000313" key="2">
    <source>
        <dbReference type="EMBL" id="KUM97411.1"/>
    </source>
</evidence>
<reference evidence="2 3" key="1">
    <citation type="submission" date="2015-10" db="EMBL/GenBank/DDBJ databases">
        <title>Draft genome sequence of Streptomyces cellostaticus DSM 40189, type strain for the species Streptomyces cellostaticus.</title>
        <authorList>
            <person name="Ruckert C."/>
            <person name="Winkler A."/>
            <person name="Kalinowski J."/>
            <person name="Kampfer P."/>
            <person name="Glaeser S."/>
        </authorList>
    </citation>
    <scope>NUCLEOTIDE SEQUENCE [LARGE SCALE GENOMIC DNA]</scope>
    <source>
        <strain evidence="2 3">DSM 40189</strain>
    </source>
</reference>
<feature type="transmembrane region" description="Helical" evidence="1">
    <location>
        <begin position="108"/>
        <end position="131"/>
    </location>
</feature>